<organism evidence="8 9">
    <name type="scientific">Dialister hominis</name>
    <dbReference type="NCBI Taxonomy" id="2582419"/>
    <lineage>
        <taxon>Bacteria</taxon>
        <taxon>Bacillati</taxon>
        <taxon>Bacillota</taxon>
        <taxon>Negativicutes</taxon>
        <taxon>Veillonellales</taxon>
        <taxon>Veillonellaceae</taxon>
        <taxon>Dialister</taxon>
    </lineage>
</organism>
<dbReference type="EMBL" id="AP019697">
    <property type="protein sequence ID" value="BBK25150.1"/>
    <property type="molecule type" value="Genomic_DNA"/>
</dbReference>
<dbReference type="PANTHER" id="PTHR30589:SF0">
    <property type="entry name" value="PHOSPHATIDYLGLYCEROL--PROLIPOPROTEIN DIACYLGLYCERYL TRANSFERASE"/>
    <property type="match status" value="1"/>
</dbReference>
<evidence type="ECO:0000256" key="5">
    <source>
        <dbReference type="ARBA" id="ARBA00022989"/>
    </source>
</evidence>
<gene>
    <name evidence="7" type="primary">lgt</name>
    <name evidence="8" type="ORF">Dia5BBH33_10850</name>
</gene>
<evidence type="ECO:0000256" key="1">
    <source>
        <dbReference type="ARBA" id="ARBA00007150"/>
    </source>
</evidence>
<evidence type="ECO:0000256" key="4">
    <source>
        <dbReference type="ARBA" id="ARBA00022692"/>
    </source>
</evidence>
<keyword evidence="4 7" id="KW-0812">Transmembrane</keyword>
<keyword evidence="8" id="KW-0449">Lipoprotein</keyword>
<keyword evidence="9" id="KW-1185">Reference proteome</keyword>
<dbReference type="EC" id="2.5.1.145" evidence="7"/>
<feature type="transmembrane region" description="Helical" evidence="7">
    <location>
        <begin position="15"/>
        <end position="34"/>
    </location>
</feature>
<feature type="transmembrane region" description="Helical" evidence="7">
    <location>
        <begin position="84"/>
        <end position="106"/>
    </location>
</feature>
<keyword evidence="6 7" id="KW-0472">Membrane</keyword>
<comment type="pathway">
    <text evidence="7">Protein modification; lipoprotein biosynthesis (diacylglyceryl transfer).</text>
</comment>
<protein>
    <recommendedName>
        <fullName evidence="7">Phosphatidylglycerol--prolipoprotein diacylglyceryl transferase</fullName>
        <ecNumber evidence="7">2.5.1.145</ecNumber>
    </recommendedName>
</protein>
<dbReference type="OrthoDB" id="871140at2"/>
<dbReference type="AlphaFoldDB" id="A0A8D5A652"/>
<comment type="subcellular location">
    <subcellularLocation>
        <location evidence="7">Cell membrane</location>
        <topology evidence="7">Multi-pass membrane protein</topology>
    </subcellularLocation>
</comment>
<comment type="function">
    <text evidence="7">Catalyzes the transfer of the diacylglyceryl group from phosphatidylglycerol to the sulfhydryl group of the N-terminal cysteine of a prolipoprotein, the first step in the formation of mature lipoproteins.</text>
</comment>
<dbReference type="InterPro" id="IPR001640">
    <property type="entry name" value="Lgt"/>
</dbReference>
<dbReference type="GO" id="GO:0008961">
    <property type="term" value="F:phosphatidylglycerol-prolipoprotein diacylglyceryl transferase activity"/>
    <property type="evidence" value="ECO:0007669"/>
    <property type="project" value="UniProtKB-UniRule"/>
</dbReference>
<dbReference type="GO" id="GO:0042158">
    <property type="term" value="P:lipoprotein biosynthetic process"/>
    <property type="evidence" value="ECO:0007669"/>
    <property type="project" value="UniProtKB-UniRule"/>
</dbReference>
<keyword evidence="5 7" id="KW-1133">Transmembrane helix</keyword>
<dbReference type="NCBIfam" id="TIGR00544">
    <property type="entry name" value="lgt"/>
    <property type="match status" value="1"/>
</dbReference>
<name>A0A8D5A652_9FIRM</name>
<evidence type="ECO:0000256" key="2">
    <source>
        <dbReference type="ARBA" id="ARBA00022475"/>
    </source>
</evidence>
<dbReference type="GO" id="GO:0005886">
    <property type="term" value="C:plasma membrane"/>
    <property type="evidence" value="ECO:0007669"/>
    <property type="project" value="UniProtKB-SubCell"/>
</dbReference>
<dbReference type="Proteomes" id="UP000320585">
    <property type="component" value="Chromosome"/>
</dbReference>
<keyword evidence="3 7" id="KW-0808">Transferase</keyword>
<dbReference type="UniPathway" id="UPA00664"/>
<comment type="catalytic activity">
    <reaction evidence="7">
        <text>L-cysteinyl-[prolipoprotein] + a 1,2-diacyl-sn-glycero-3-phospho-(1'-sn-glycerol) = an S-1,2-diacyl-sn-glyceryl-L-cysteinyl-[prolipoprotein] + sn-glycerol 1-phosphate + H(+)</text>
        <dbReference type="Rhea" id="RHEA:56712"/>
        <dbReference type="Rhea" id="RHEA-COMP:14679"/>
        <dbReference type="Rhea" id="RHEA-COMP:14680"/>
        <dbReference type="ChEBI" id="CHEBI:15378"/>
        <dbReference type="ChEBI" id="CHEBI:29950"/>
        <dbReference type="ChEBI" id="CHEBI:57685"/>
        <dbReference type="ChEBI" id="CHEBI:64716"/>
        <dbReference type="ChEBI" id="CHEBI:140658"/>
        <dbReference type="EC" id="2.5.1.145"/>
    </reaction>
</comment>
<dbReference type="KEGG" id="dho:Dia5BBH33_10850"/>
<reference evidence="9" key="1">
    <citation type="submission" date="2019-05" db="EMBL/GenBank/DDBJ databases">
        <title>Complete genome sequencing of Dialister sp. strain 5BBH33.</title>
        <authorList>
            <person name="Sakamoto M."/>
            <person name="Murakami T."/>
            <person name="Mori H."/>
        </authorList>
    </citation>
    <scope>NUCLEOTIDE SEQUENCE [LARGE SCALE GENOMIC DNA]</scope>
    <source>
        <strain evidence="9">5BBH33</strain>
    </source>
</reference>
<sequence>MHQYLTFIGGFPIRFYGIFFSLAIIFGCIMAYFLLKKSRTGWEECIFDLGLTIAFFGIIGGRLWDVFFFDWDYYHDHLTEIPYVWQGGMAIQGGVIFACVAAYFFLKKKNIPILPFADIVTPAIILGQSVGRIANFMNGDAFGHPTGLGYGILYPATTLAYKTYGPQPLWPAEVWECQGDLIIFCLLIWYSCFKHPKGTTFCLYIMLYSLLRFFLEFFRGDYGTYALDLKSAQITALIGFVIAAAFFIYFYFKNSIFEEPKAD</sequence>
<feature type="binding site" evidence="7">
    <location>
        <position position="132"/>
    </location>
    <ligand>
        <name>a 1,2-diacyl-sn-glycero-3-phospho-(1'-sn-glycerol)</name>
        <dbReference type="ChEBI" id="CHEBI:64716"/>
    </ligand>
</feature>
<proteinExistence type="inferred from homology"/>
<evidence type="ECO:0000256" key="7">
    <source>
        <dbReference type="HAMAP-Rule" id="MF_01147"/>
    </source>
</evidence>
<keyword evidence="2 7" id="KW-1003">Cell membrane</keyword>
<feature type="transmembrane region" description="Helical" evidence="7">
    <location>
        <begin position="232"/>
        <end position="252"/>
    </location>
</feature>
<evidence type="ECO:0000256" key="6">
    <source>
        <dbReference type="ARBA" id="ARBA00023136"/>
    </source>
</evidence>
<feature type="transmembrane region" description="Helical" evidence="7">
    <location>
        <begin position="201"/>
        <end position="220"/>
    </location>
</feature>
<dbReference type="RefSeq" id="WP_022382410.1">
    <property type="nucleotide sequence ID" value="NZ_AP019697.1"/>
</dbReference>
<dbReference type="HAMAP" id="MF_01147">
    <property type="entry name" value="Lgt"/>
    <property type="match status" value="1"/>
</dbReference>
<feature type="transmembrane region" description="Helical" evidence="7">
    <location>
        <begin position="46"/>
        <end position="64"/>
    </location>
</feature>
<accession>A0A8D5A652</accession>
<dbReference type="Pfam" id="PF01790">
    <property type="entry name" value="LGT"/>
    <property type="match status" value="1"/>
</dbReference>
<evidence type="ECO:0000313" key="9">
    <source>
        <dbReference type="Proteomes" id="UP000320585"/>
    </source>
</evidence>
<evidence type="ECO:0000313" key="8">
    <source>
        <dbReference type="EMBL" id="BBK25150.1"/>
    </source>
</evidence>
<evidence type="ECO:0000256" key="3">
    <source>
        <dbReference type="ARBA" id="ARBA00022679"/>
    </source>
</evidence>
<dbReference type="GeneID" id="92716300"/>
<dbReference type="PANTHER" id="PTHR30589">
    <property type="entry name" value="PROLIPOPROTEIN DIACYLGLYCERYL TRANSFERASE"/>
    <property type="match status" value="1"/>
</dbReference>
<comment type="similarity">
    <text evidence="1 7">Belongs to the Lgt family.</text>
</comment>